<proteinExistence type="predicted"/>
<name>A0A6A4W2E0_AMPAM</name>
<dbReference type="Proteomes" id="UP000440578">
    <property type="component" value="Unassembled WGS sequence"/>
</dbReference>
<protein>
    <submittedName>
        <fullName evidence="1">Uncharacterized protein</fullName>
    </submittedName>
</protein>
<keyword evidence="2" id="KW-1185">Reference proteome</keyword>
<evidence type="ECO:0000313" key="1">
    <source>
        <dbReference type="EMBL" id="KAF0299419.1"/>
    </source>
</evidence>
<evidence type="ECO:0000313" key="2">
    <source>
        <dbReference type="Proteomes" id="UP000440578"/>
    </source>
</evidence>
<gene>
    <name evidence="1" type="ORF">FJT64_027795</name>
</gene>
<dbReference type="AlphaFoldDB" id="A0A6A4W2E0"/>
<reference evidence="1 2" key="1">
    <citation type="submission" date="2019-07" db="EMBL/GenBank/DDBJ databases">
        <title>Draft genome assembly of a fouling barnacle, Amphibalanus amphitrite (Darwin, 1854): The first reference genome for Thecostraca.</title>
        <authorList>
            <person name="Kim W."/>
        </authorList>
    </citation>
    <scope>NUCLEOTIDE SEQUENCE [LARGE SCALE GENOMIC DNA]</scope>
    <source>
        <strain evidence="1">SNU_AA5</strain>
        <tissue evidence="1">Soma without cirri and trophi</tissue>
    </source>
</reference>
<accession>A0A6A4W2E0</accession>
<dbReference type="EMBL" id="VIIS01001366">
    <property type="protein sequence ID" value="KAF0299419.1"/>
    <property type="molecule type" value="Genomic_DNA"/>
</dbReference>
<sequence>MEAPKFCFWSYLHSTEFMHINGHRGIGTWRSAILEELANQAMAAMTQEKVAAAYQHANAFIGACLAREDIWAG</sequence>
<organism evidence="1 2">
    <name type="scientific">Amphibalanus amphitrite</name>
    <name type="common">Striped barnacle</name>
    <name type="synonym">Balanus amphitrite</name>
    <dbReference type="NCBI Taxonomy" id="1232801"/>
    <lineage>
        <taxon>Eukaryota</taxon>
        <taxon>Metazoa</taxon>
        <taxon>Ecdysozoa</taxon>
        <taxon>Arthropoda</taxon>
        <taxon>Crustacea</taxon>
        <taxon>Multicrustacea</taxon>
        <taxon>Cirripedia</taxon>
        <taxon>Thoracica</taxon>
        <taxon>Thoracicalcarea</taxon>
        <taxon>Balanomorpha</taxon>
        <taxon>Balanoidea</taxon>
        <taxon>Balanidae</taxon>
        <taxon>Amphibalaninae</taxon>
        <taxon>Amphibalanus</taxon>
    </lineage>
</organism>
<comment type="caution">
    <text evidence="1">The sequence shown here is derived from an EMBL/GenBank/DDBJ whole genome shotgun (WGS) entry which is preliminary data.</text>
</comment>